<sequence length="199" mass="20577">MAAMSLSLARCVEAVARLLDSCGPLEPVRLCMSARDVQAEVCAGGPTAARSMARLSAATGSEGCGRAGDRDDGVLTADLGDGLVLVAAVDPPRRRTALGRPRATSTSAAAGLLRTLVPWTASLDQELLPDVQLWVEDHGEDFTVRLVVSAASEDELYRVAAAAGTGLGRVRTWRTDSGLDGQGGLPCGQAVQIGVVRLP</sequence>
<name>A0A1E7LVR8_9ACTN</name>
<organism evidence="1 2">
    <name type="scientific">Streptomyces nanshensis</name>
    <dbReference type="NCBI Taxonomy" id="518642"/>
    <lineage>
        <taxon>Bacteria</taxon>
        <taxon>Bacillati</taxon>
        <taxon>Actinomycetota</taxon>
        <taxon>Actinomycetes</taxon>
        <taxon>Kitasatosporales</taxon>
        <taxon>Streptomycetaceae</taxon>
        <taxon>Streptomyces</taxon>
    </lineage>
</organism>
<reference evidence="1 2" key="1">
    <citation type="journal article" date="2016" name="Front. Microbiol.">
        <title>Comparative Genomics Analysis of Streptomyces Species Reveals Their Adaptation to the Marine Environment and Their Diversity at the Genomic Level.</title>
        <authorList>
            <person name="Tian X."/>
            <person name="Zhang Z."/>
            <person name="Yang T."/>
            <person name="Chen M."/>
            <person name="Li J."/>
            <person name="Chen F."/>
            <person name="Yang J."/>
            <person name="Li W."/>
            <person name="Zhang B."/>
            <person name="Zhang Z."/>
            <person name="Wu J."/>
            <person name="Zhang C."/>
            <person name="Long L."/>
            <person name="Xiao J."/>
        </authorList>
    </citation>
    <scope>NUCLEOTIDE SEQUENCE [LARGE SCALE GENOMIC DNA]</scope>
    <source>
        <strain evidence="1 2">SCSIO M10372</strain>
    </source>
</reference>
<comment type="caution">
    <text evidence="1">The sequence shown here is derived from an EMBL/GenBank/DDBJ whole genome shotgun (WGS) entry which is preliminary data.</text>
</comment>
<protein>
    <submittedName>
        <fullName evidence="1">Uncharacterized protein</fullName>
    </submittedName>
</protein>
<proteinExistence type="predicted"/>
<dbReference type="AlphaFoldDB" id="A0A1E7LVR8"/>
<evidence type="ECO:0000313" key="2">
    <source>
        <dbReference type="Proteomes" id="UP000175971"/>
    </source>
</evidence>
<evidence type="ECO:0000313" key="1">
    <source>
        <dbReference type="EMBL" id="OEV20218.1"/>
    </source>
</evidence>
<accession>A0A1E7LVR8</accession>
<keyword evidence="2" id="KW-1185">Reference proteome</keyword>
<dbReference type="EMBL" id="LJGZ01000027">
    <property type="protein sequence ID" value="OEV20218.1"/>
    <property type="molecule type" value="Genomic_DNA"/>
</dbReference>
<dbReference type="Proteomes" id="UP000175971">
    <property type="component" value="Unassembled WGS sequence"/>
</dbReference>
<gene>
    <name evidence="1" type="ORF">AN221_13535</name>
</gene>
<dbReference type="PATRIC" id="fig|518642.7.peg.5356"/>